<evidence type="ECO:0000256" key="1">
    <source>
        <dbReference type="SAM" id="Phobius"/>
    </source>
</evidence>
<dbReference type="RefSeq" id="WP_018373813.1">
    <property type="nucleotide sequence ID" value="NZ_LT906439.1"/>
</dbReference>
<dbReference type="AlphaFoldDB" id="A0A239SPQ7"/>
<protein>
    <submittedName>
        <fullName evidence="2">Membrane protein</fullName>
    </submittedName>
</protein>
<keyword evidence="1" id="KW-0472">Membrane</keyword>
<dbReference type="Proteomes" id="UP000215185">
    <property type="component" value="Chromosome 1"/>
</dbReference>
<evidence type="ECO:0000313" key="3">
    <source>
        <dbReference type="Proteomes" id="UP000215185"/>
    </source>
</evidence>
<keyword evidence="3" id="KW-1185">Reference proteome</keyword>
<proteinExistence type="predicted"/>
<organism evidence="2 3">
    <name type="scientific">Streptococcus merionis</name>
    <dbReference type="NCBI Taxonomy" id="400065"/>
    <lineage>
        <taxon>Bacteria</taxon>
        <taxon>Bacillati</taxon>
        <taxon>Bacillota</taxon>
        <taxon>Bacilli</taxon>
        <taxon>Lactobacillales</taxon>
        <taxon>Streptococcaceae</taxon>
        <taxon>Streptococcus</taxon>
    </lineage>
</organism>
<keyword evidence="1" id="KW-0812">Transmembrane</keyword>
<dbReference type="InterPro" id="IPR021688">
    <property type="entry name" value="DUF3270"/>
</dbReference>
<gene>
    <name evidence="2" type="ORF">SAMEA4412692_00400</name>
</gene>
<accession>A0A239SPQ7</accession>
<dbReference type="Pfam" id="PF11674">
    <property type="entry name" value="DUF3270"/>
    <property type="match status" value="1"/>
</dbReference>
<keyword evidence="1" id="KW-1133">Transmembrane helix</keyword>
<feature type="transmembrane region" description="Helical" evidence="1">
    <location>
        <begin position="67"/>
        <end position="87"/>
    </location>
</feature>
<reference evidence="2 3" key="1">
    <citation type="submission" date="2017-06" db="EMBL/GenBank/DDBJ databases">
        <authorList>
            <consortium name="Pathogen Informatics"/>
        </authorList>
    </citation>
    <scope>NUCLEOTIDE SEQUENCE [LARGE SCALE GENOMIC DNA]</scope>
    <source>
        <strain evidence="2 3">NCTC13788</strain>
    </source>
</reference>
<dbReference type="EMBL" id="LT906439">
    <property type="protein sequence ID" value="SNU86848.1"/>
    <property type="molecule type" value="Genomic_DNA"/>
</dbReference>
<feature type="transmembrane region" description="Helical" evidence="1">
    <location>
        <begin position="38"/>
        <end position="61"/>
    </location>
</feature>
<sequence length="97" mass="11055">MALRDYKFDDDKVVQLRPKASYDAYQEPEEEQQSVEDILFFANIAIFAIASVLSIFIFSALRVNTLLSFLLGIGCGVLALQTCRFVLKKYQHKTKSD</sequence>
<evidence type="ECO:0000313" key="2">
    <source>
        <dbReference type="EMBL" id="SNU86848.1"/>
    </source>
</evidence>
<name>A0A239SPQ7_9STRE</name>
<dbReference type="KEGG" id="smen:SAMEA4412692_0400"/>